<protein>
    <submittedName>
        <fullName evidence="5">Fumarate reductase/succinate dehydrogenase flavoprotein subunit</fullName>
    </submittedName>
</protein>
<dbReference type="GO" id="GO:0050660">
    <property type="term" value="F:flavin adenine dinucleotide binding"/>
    <property type="evidence" value="ECO:0007669"/>
    <property type="project" value="TreeGrafter"/>
</dbReference>
<reference evidence="5" key="2">
    <citation type="journal article" date="2022" name="BMC Genomics">
        <title>Comparative genome analysis of mycobacteria focusing on tRNA and non-coding RNA.</title>
        <authorList>
            <person name="Behra P.R.K."/>
            <person name="Pettersson B.M.F."/>
            <person name="Ramesh M."/>
            <person name="Das S."/>
            <person name="Dasgupta S."/>
            <person name="Kirsebom L.A."/>
        </authorList>
    </citation>
    <scope>NUCLEOTIDE SEQUENCE</scope>
    <source>
        <strain evidence="5">DSM 45406</strain>
    </source>
</reference>
<keyword evidence="2" id="KW-0560">Oxidoreductase</keyword>
<feature type="domain" description="Fumarate reductase/succinate dehydrogenase flavoprotein-like C-terminal" evidence="4">
    <location>
        <begin position="448"/>
        <end position="560"/>
    </location>
</feature>
<dbReference type="SUPFAM" id="SSF51905">
    <property type="entry name" value="FAD/NAD(P)-binding domain"/>
    <property type="match status" value="1"/>
</dbReference>
<dbReference type="NCBIfam" id="NF006131">
    <property type="entry name" value="PRK08275.1"/>
    <property type="match status" value="1"/>
</dbReference>
<dbReference type="Pfam" id="PF00890">
    <property type="entry name" value="FAD_binding_2"/>
    <property type="match status" value="1"/>
</dbReference>
<reference evidence="5" key="1">
    <citation type="submission" date="2020-07" db="EMBL/GenBank/DDBJ databases">
        <authorList>
            <person name="Pettersson B.M.F."/>
            <person name="Behra P.R.K."/>
            <person name="Ramesh M."/>
            <person name="Das S."/>
            <person name="Dasgupta S."/>
            <person name="Kirsebom L.A."/>
        </authorList>
    </citation>
    <scope>NUCLEOTIDE SEQUENCE</scope>
    <source>
        <strain evidence="5">DSM 45406</strain>
    </source>
</reference>
<dbReference type="Gene3D" id="3.50.50.60">
    <property type="entry name" value="FAD/NAD(P)-binding domain"/>
    <property type="match status" value="2"/>
</dbReference>
<dbReference type="RefSeq" id="WP_043415296.1">
    <property type="nucleotide sequence ID" value="NZ_CP092427.2"/>
</dbReference>
<organism evidence="5 8">
    <name type="scientific">Mycolicibacterium rufum</name>
    <dbReference type="NCBI Taxonomy" id="318424"/>
    <lineage>
        <taxon>Bacteria</taxon>
        <taxon>Bacillati</taxon>
        <taxon>Actinomycetota</taxon>
        <taxon>Actinomycetes</taxon>
        <taxon>Mycobacteriales</taxon>
        <taxon>Mycobacteriaceae</taxon>
        <taxon>Mycolicibacterium</taxon>
    </lineage>
</organism>
<dbReference type="GO" id="GO:0000104">
    <property type="term" value="F:succinate dehydrogenase activity"/>
    <property type="evidence" value="ECO:0007669"/>
    <property type="project" value="TreeGrafter"/>
</dbReference>
<dbReference type="Proteomes" id="UP001055159">
    <property type="component" value="Chromosome"/>
</dbReference>
<evidence type="ECO:0000259" key="4">
    <source>
        <dbReference type="Pfam" id="PF02910"/>
    </source>
</evidence>
<proteinExistence type="predicted"/>
<dbReference type="GO" id="GO:0005886">
    <property type="term" value="C:plasma membrane"/>
    <property type="evidence" value="ECO:0007669"/>
    <property type="project" value="TreeGrafter"/>
</dbReference>
<name>A0A9X2YHK9_9MYCO</name>
<dbReference type="EMBL" id="JACKRN010000854">
    <property type="protein sequence ID" value="MCV7073333.1"/>
    <property type="molecule type" value="Genomic_DNA"/>
</dbReference>
<evidence type="ECO:0000313" key="7">
    <source>
        <dbReference type="Proteomes" id="UP001055159"/>
    </source>
</evidence>
<evidence type="ECO:0000313" key="5">
    <source>
        <dbReference type="EMBL" id="MCV7073333.1"/>
    </source>
</evidence>
<gene>
    <name evidence="5" type="ORF">H7H73_26480</name>
    <name evidence="6" type="ORF">MJO55_17610</name>
</gene>
<accession>A0A9X2YHK9</accession>
<dbReference type="NCBIfam" id="NF010374">
    <property type="entry name" value="PRK13800.1"/>
    <property type="match status" value="1"/>
</dbReference>
<sequence>MQIPSLSDAVRLDCDVLVVGGGTAGTMAALTAAEHGAQVLLLEKAHVRHSGALAMGMDGVNNAVIPGKATPEDYVAEITRANDGIVNQRTIYQTATRGFAMVQRLERYGVKFEKDEHGEYAVRRVHRSGSYVLPMPEGKDVKKALYRVLRQRSMREKIRIENRLVPVRVLTSGGRAVGAAALNSRSGEFVVVAAKAVILATGACGRLSLPASGYLYGTYENPTNAGDGYAMALHAGAELSGIECFQINPLIKDYNGPACAYVANPFGGYQVNALGERFVDSDYWSGQMMAEVKSEIESARGPIYLKVSHLPDETLTTLEGILHTTERPTRGTFHANRGHDYRTHDIEMHISEIGLCSGHSASGVWVDENARTTVPGLYAAGDLACVPHNYMIGAFVYGELAGADAASTVADVAAPQTLPAEQIATAHELIYRPLRQPDGPPQPQVEYKLRRFVNDYVAPPKTAAKLSLAVETFDRMRDEVAGIGATTPHELMRAVEVSFIRDCAEMAARSSLTRTESRWGLYHDRSDLPERDDDAWRYHLNLRKTADGDIEFLKRPVAPYFVPVPGLDDIPSAGNEPIAVAQPALVGGRAPASGVSRVIDAAGPAPSPRIAAVLALDEPSLDDLAPFLTDGDEGVRRTAVDVLTEHLCDGYTEPLVAALADPDAGVRRVAAEGIRELVEVLPTPESVAAHVDSTDATVRGAAVYVLSARRAGDPNTYRRAVTDSDHRVRIEAVRALVSIDDVDGVAGAHRDANREVRLAVAGGLGTLRAGAATVRLLLDDPDPLVRAAALAAIGDIGWQDSDGATVEHALASSAWQIRQGAARALAGAPSPTAAVPPLSRALADPHLDVRKAAVLSLTRWAPSEEAARTALTSALDDGDADVRAYARRALEAAR</sequence>
<dbReference type="Gene3D" id="1.25.10.10">
    <property type="entry name" value="Leucine-rich Repeat Variant"/>
    <property type="match status" value="3"/>
</dbReference>
<dbReference type="InterPro" id="IPR036188">
    <property type="entry name" value="FAD/NAD-bd_sf"/>
</dbReference>
<dbReference type="GO" id="GO:0009055">
    <property type="term" value="F:electron transfer activity"/>
    <property type="evidence" value="ECO:0007669"/>
    <property type="project" value="TreeGrafter"/>
</dbReference>
<dbReference type="Pfam" id="PF13646">
    <property type="entry name" value="HEAT_2"/>
    <property type="match status" value="2"/>
</dbReference>
<dbReference type="InterPro" id="IPR030664">
    <property type="entry name" value="SdhA/FrdA/AprA"/>
</dbReference>
<dbReference type="GO" id="GO:0009061">
    <property type="term" value="P:anaerobic respiration"/>
    <property type="evidence" value="ECO:0007669"/>
    <property type="project" value="TreeGrafter"/>
</dbReference>
<dbReference type="InterPro" id="IPR015939">
    <property type="entry name" value="Fum_Rdtase/Succ_DH_flav-like_C"/>
</dbReference>
<feature type="domain" description="FAD-dependent oxidoreductase 2 FAD-binding" evidence="3">
    <location>
        <begin position="15"/>
        <end position="386"/>
    </location>
</feature>
<evidence type="ECO:0000259" key="3">
    <source>
        <dbReference type="Pfam" id="PF00890"/>
    </source>
</evidence>
<evidence type="ECO:0000256" key="2">
    <source>
        <dbReference type="ARBA" id="ARBA00023002"/>
    </source>
</evidence>
<dbReference type="Proteomes" id="UP001140272">
    <property type="component" value="Unassembled WGS sequence"/>
</dbReference>
<keyword evidence="7" id="KW-1185">Reference proteome</keyword>
<dbReference type="SUPFAM" id="SSF48371">
    <property type="entry name" value="ARM repeat"/>
    <property type="match status" value="1"/>
</dbReference>
<dbReference type="PRINTS" id="PR00368">
    <property type="entry name" value="FADPNR"/>
</dbReference>
<dbReference type="InterPro" id="IPR037099">
    <property type="entry name" value="Fum_R/Succ_DH_flav-like_C_sf"/>
</dbReference>
<dbReference type="InterPro" id="IPR016024">
    <property type="entry name" value="ARM-type_fold"/>
</dbReference>
<dbReference type="PANTHER" id="PTHR11632">
    <property type="entry name" value="SUCCINATE DEHYDROGENASE 2 FLAVOPROTEIN SUBUNIT"/>
    <property type="match status" value="1"/>
</dbReference>
<reference evidence="6" key="3">
    <citation type="submission" date="2022-08" db="EMBL/GenBank/DDBJ databases">
        <title>Whole genome sequencing of non-tuberculosis mycobacteria type-strains.</title>
        <authorList>
            <person name="Igarashi Y."/>
            <person name="Osugi A."/>
            <person name="Mitarai S."/>
        </authorList>
    </citation>
    <scope>NUCLEOTIDE SEQUENCE</scope>
    <source>
        <strain evidence="6">JCM 16372</strain>
    </source>
</reference>
<evidence type="ECO:0000313" key="8">
    <source>
        <dbReference type="Proteomes" id="UP001140272"/>
    </source>
</evidence>
<dbReference type="Pfam" id="PF02910">
    <property type="entry name" value="Succ_DH_flav_C"/>
    <property type="match status" value="1"/>
</dbReference>
<dbReference type="EMBL" id="CP092427">
    <property type="protein sequence ID" value="ULP35114.1"/>
    <property type="molecule type" value="Genomic_DNA"/>
</dbReference>
<keyword evidence="1" id="KW-0285">Flavoprotein</keyword>
<dbReference type="PANTHER" id="PTHR11632:SF73">
    <property type="entry name" value="BLR3196 PROTEIN"/>
    <property type="match status" value="1"/>
</dbReference>
<dbReference type="InterPro" id="IPR004155">
    <property type="entry name" value="PBS_lyase_HEAT"/>
</dbReference>
<dbReference type="InterPro" id="IPR003953">
    <property type="entry name" value="FAD-dep_OxRdtase_2_FAD-bd"/>
</dbReference>
<dbReference type="SUPFAM" id="SSF46977">
    <property type="entry name" value="Succinate dehydrogenase/fumarate reductase flavoprotein C-terminal domain"/>
    <property type="match status" value="1"/>
</dbReference>
<dbReference type="InterPro" id="IPR011989">
    <property type="entry name" value="ARM-like"/>
</dbReference>
<dbReference type="PRINTS" id="PR00411">
    <property type="entry name" value="PNDRDTASEI"/>
</dbReference>
<evidence type="ECO:0000256" key="1">
    <source>
        <dbReference type="ARBA" id="ARBA00022630"/>
    </source>
</evidence>
<dbReference type="AlphaFoldDB" id="A0A9X2YHK9"/>
<dbReference type="SMART" id="SM00567">
    <property type="entry name" value="EZ_HEAT"/>
    <property type="match status" value="4"/>
</dbReference>
<evidence type="ECO:0000313" key="6">
    <source>
        <dbReference type="EMBL" id="ULP35114.1"/>
    </source>
</evidence>